<feature type="compositionally biased region" description="Basic and acidic residues" evidence="2">
    <location>
        <begin position="214"/>
        <end position="227"/>
    </location>
</feature>
<dbReference type="AlphaFoldDB" id="A0AAD4D3G7"/>
<feature type="compositionally biased region" description="Low complexity" evidence="2">
    <location>
        <begin position="139"/>
        <end position="149"/>
    </location>
</feature>
<organism evidence="3 4">
    <name type="scientific">Linnemannia exigua</name>
    <dbReference type="NCBI Taxonomy" id="604196"/>
    <lineage>
        <taxon>Eukaryota</taxon>
        <taxon>Fungi</taxon>
        <taxon>Fungi incertae sedis</taxon>
        <taxon>Mucoromycota</taxon>
        <taxon>Mortierellomycotina</taxon>
        <taxon>Mortierellomycetes</taxon>
        <taxon>Mortierellales</taxon>
        <taxon>Mortierellaceae</taxon>
        <taxon>Linnemannia</taxon>
    </lineage>
</organism>
<accession>A0AAD4D3G7</accession>
<feature type="region of interest" description="Disordered" evidence="2">
    <location>
        <begin position="405"/>
        <end position="425"/>
    </location>
</feature>
<dbReference type="GO" id="GO:0005634">
    <property type="term" value="C:nucleus"/>
    <property type="evidence" value="ECO:0007669"/>
    <property type="project" value="TreeGrafter"/>
</dbReference>
<protein>
    <recommendedName>
        <fullName evidence="5">Serine/threonine-protein phosphatase 4 regulatory subunit 2</fullName>
    </recommendedName>
</protein>
<evidence type="ECO:0000256" key="2">
    <source>
        <dbReference type="SAM" id="MobiDB-lite"/>
    </source>
</evidence>
<evidence type="ECO:0008006" key="5">
    <source>
        <dbReference type="Google" id="ProtNLM"/>
    </source>
</evidence>
<feature type="compositionally biased region" description="Polar residues" evidence="2">
    <location>
        <begin position="150"/>
        <end position="159"/>
    </location>
</feature>
<name>A0AAD4D3G7_9FUNG</name>
<comment type="caution">
    <text evidence="3">The sequence shown here is derived from an EMBL/GenBank/DDBJ whole genome shotgun (WGS) entry which is preliminary data.</text>
</comment>
<feature type="region of interest" description="Disordered" evidence="2">
    <location>
        <begin position="94"/>
        <end position="235"/>
    </location>
</feature>
<feature type="compositionally biased region" description="Polar residues" evidence="2">
    <location>
        <begin position="94"/>
        <end position="106"/>
    </location>
</feature>
<feature type="region of interest" description="Disordered" evidence="2">
    <location>
        <begin position="1"/>
        <end position="33"/>
    </location>
</feature>
<feature type="compositionally biased region" description="Acidic residues" evidence="2">
    <location>
        <begin position="361"/>
        <end position="372"/>
    </location>
</feature>
<reference evidence="3" key="1">
    <citation type="journal article" date="2020" name="Fungal Divers.">
        <title>Resolving the Mortierellaceae phylogeny through synthesis of multi-gene phylogenetics and phylogenomics.</title>
        <authorList>
            <person name="Vandepol N."/>
            <person name="Liber J."/>
            <person name="Desiro A."/>
            <person name="Na H."/>
            <person name="Kennedy M."/>
            <person name="Barry K."/>
            <person name="Grigoriev I.V."/>
            <person name="Miller A.N."/>
            <person name="O'Donnell K."/>
            <person name="Stajich J.E."/>
            <person name="Bonito G."/>
        </authorList>
    </citation>
    <scope>NUCLEOTIDE SEQUENCE</scope>
    <source>
        <strain evidence="3">NRRL 28262</strain>
    </source>
</reference>
<dbReference type="InterPro" id="IPR015267">
    <property type="entry name" value="PPP4R2"/>
</dbReference>
<evidence type="ECO:0000256" key="1">
    <source>
        <dbReference type="ARBA" id="ARBA00009207"/>
    </source>
</evidence>
<dbReference type="PANTHER" id="PTHR16487">
    <property type="entry name" value="PPP4R2-RELATED PROTEIN"/>
    <property type="match status" value="1"/>
</dbReference>
<feature type="compositionally biased region" description="Basic and acidic residues" evidence="2">
    <location>
        <begin position="189"/>
        <end position="202"/>
    </location>
</feature>
<dbReference type="EMBL" id="JAAAIL010002586">
    <property type="protein sequence ID" value="KAG0256067.1"/>
    <property type="molecule type" value="Genomic_DNA"/>
</dbReference>
<proteinExistence type="inferred from homology"/>
<comment type="similarity">
    <text evidence="1">Belongs to the PPP4R2 family.</text>
</comment>
<dbReference type="GO" id="GO:0005737">
    <property type="term" value="C:cytoplasm"/>
    <property type="evidence" value="ECO:0007669"/>
    <property type="project" value="TreeGrafter"/>
</dbReference>
<feature type="compositionally biased region" description="Low complexity" evidence="2">
    <location>
        <begin position="121"/>
        <end position="132"/>
    </location>
</feature>
<keyword evidence="4" id="KW-1185">Reference proteome</keyword>
<feature type="region of interest" description="Disordered" evidence="2">
    <location>
        <begin position="354"/>
        <end position="384"/>
    </location>
</feature>
<dbReference type="Pfam" id="PF09184">
    <property type="entry name" value="PPP4R2"/>
    <property type="match status" value="1"/>
</dbReference>
<dbReference type="GO" id="GO:0019888">
    <property type="term" value="F:protein phosphatase regulator activity"/>
    <property type="evidence" value="ECO:0007669"/>
    <property type="project" value="InterPro"/>
</dbReference>
<dbReference type="GO" id="GO:0030289">
    <property type="term" value="C:protein phosphatase 4 complex"/>
    <property type="evidence" value="ECO:0007669"/>
    <property type="project" value="InterPro"/>
</dbReference>
<evidence type="ECO:0000313" key="4">
    <source>
        <dbReference type="Proteomes" id="UP001194580"/>
    </source>
</evidence>
<dbReference type="Proteomes" id="UP001194580">
    <property type="component" value="Unassembled WGS sequence"/>
</dbReference>
<gene>
    <name evidence="3" type="ORF">BGZ95_005587</name>
</gene>
<dbReference type="PANTHER" id="PTHR16487:SF0">
    <property type="entry name" value="PROTEIN PHOSPHATASE 4 REGULATORY SUBUNIT 2-RELATED"/>
    <property type="match status" value="1"/>
</dbReference>
<feature type="region of interest" description="Disordered" evidence="2">
    <location>
        <begin position="477"/>
        <end position="500"/>
    </location>
</feature>
<feature type="compositionally biased region" description="Pro residues" evidence="2">
    <location>
        <begin position="12"/>
        <end position="24"/>
    </location>
</feature>
<feature type="compositionally biased region" description="Acidic residues" evidence="2">
    <location>
        <begin position="480"/>
        <end position="490"/>
    </location>
</feature>
<feature type="compositionally biased region" description="Acidic residues" evidence="2">
    <location>
        <begin position="412"/>
        <end position="425"/>
    </location>
</feature>
<evidence type="ECO:0000313" key="3">
    <source>
        <dbReference type="EMBL" id="KAG0256067.1"/>
    </source>
</evidence>
<sequence length="500" mass="54086">MAEHHSPSPSVSSPPPPPPPPPPQQLQQQQELTPNNDRLEIIRQIALTNQLTVPWEDVRKALEDELAHVLESNQLTYTSSSVTNPLTTTLTAIPNTDATEESSIVDASNEEQQLRRETEVATPTTAATTATTSNEEDQPQVPEQQQGEENTQAQETGSQPVDDAKVKKPVETVSQLSDERQVVSADSPAVKDDTPEGSEVKDNGSNYSTSVVKQSEEENKSKEKTPEQEQGWPVGQDAAKFVPISTNTLLLETPQAYHCRIKGLLDAFPSAPFTIQRVCELVANPNEHHTNLIKYLRAVEKVLMITSSINEFSNPAYNGPSALDEKDEEAYHRGSGRIANGASRSKNLDFGLIATKMPSDGSDEDDDEEDEFGPGLSAHSNSSINEKEVYDAVLADVDAFEARFGTGKEKQGDEEDDERDDEDVEVEEALLAGSEAGNAEGTTTATISTAAAGDITEQMDVDDVDQIVRATVITSTMEGVESDGPSEDVAVEGGMEVDQV</sequence>